<proteinExistence type="predicted"/>
<evidence type="ECO:0000313" key="1">
    <source>
        <dbReference type="EMBL" id="KAK1851313.1"/>
    </source>
</evidence>
<organism evidence="1 2">
    <name type="scientific">Colletotrichum chrysophilum</name>
    <dbReference type="NCBI Taxonomy" id="1836956"/>
    <lineage>
        <taxon>Eukaryota</taxon>
        <taxon>Fungi</taxon>
        <taxon>Dikarya</taxon>
        <taxon>Ascomycota</taxon>
        <taxon>Pezizomycotina</taxon>
        <taxon>Sordariomycetes</taxon>
        <taxon>Hypocreomycetidae</taxon>
        <taxon>Glomerellales</taxon>
        <taxon>Glomerellaceae</taxon>
        <taxon>Colletotrichum</taxon>
        <taxon>Colletotrichum gloeosporioides species complex</taxon>
    </lineage>
</organism>
<dbReference type="AlphaFoldDB" id="A0AAD9EK61"/>
<dbReference type="EMBL" id="JAQOWY010000099">
    <property type="protein sequence ID" value="KAK1851313.1"/>
    <property type="molecule type" value="Genomic_DNA"/>
</dbReference>
<keyword evidence="2" id="KW-1185">Reference proteome</keyword>
<accession>A0AAD9EK61</accession>
<name>A0AAD9EK61_9PEZI</name>
<protein>
    <submittedName>
        <fullName evidence="1">Uncharacterized protein</fullName>
    </submittedName>
</protein>
<comment type="caution">
    <text evidence="1">The sequence shown here is derived from an EMBL/GenBank/DDBJ whole genome shotgun (WGS) entry which is preliminary data.</text>
</comment>
<evidence type="ECO:0000313" key="2">
    <source>
        <dbReference type="Proteomes" id="UP001243330"/>
    </source>
</evidence>
<reference evidence="1" key="1">
    <citation type="submission" date="2023-01" db="EMBL/GenBank/DDBJ databases">
        <title>Colletotrichum chrysophilum M932 genome sequence.</title>
        <authorList>
            <person name="Baroncelli R."/>
        </authorList>
    </citation>
    <scope>NUCLEOTIDE SEQUENCE</scope>
    <source>
        <strain evidence="1">M932</strain>
    </source>
</reference>
<gene>
    <name evidence="1" type="ORF">CCHR01_06058</name>
</gene>
<sequence>MELEASGRQGEDGWMVTRWDGIVKTAMRPCRCGQLAGRRRCFFARYPYPGQSVPYGVVAVMDSARSGHRSGFHCWARGEGTQRRPHFRVTTGRVRCMGEACNGDAVTFCLLVEMTLKVGTILAFSRSTALNVECQSSLLWKLPSEAERAK</sequence>
<dbReference type="Proteomes" id="UP001243330">
    <property type="component" value="Unassembled WGS sequence"/>
</dbReference>